<dbReference type="RefSeq" id="WP_013166673.1">
    <property type="nucleotide sequence ID" value="NC_014217.1"/>
</dbReference>
<sequence>MLHHSAMPPDDLLERRAVRFRFRGDHDLVDCLVSWDALDRLENRPAADRAERLARFEQYRSRIEAAALRKLGAGQGPVALDAEDVLKTPDA</sequence>
<organism evidence="1 2">
    <name type="scientific">Ancylobacter novellus (strain ATCC 8093 / DSM 506 / JCM 20403 / CCM 1077 / IAM 12100 / NBRC 12443 / NCIMB 10456)</name>
    <name type="common">Starkeya novella</name>
    <dbReference type="NCBI Taxonomy" id="639283"/>
    <lineage>
        <taxon>Bacteria</taxon>
        <taxon>Pseudomonadati</taxon>
        <taxon>Pseudomonadota</taxon>
        <taxon>Alphaproteobacteria</taxon>
        <taxon>Hyphomicrobiales</taxon>
        <taxon>Xanthobacteraceae</taxon>
        <taxon>Ancylobacter</taxon>
    </lineage>
</organism>
<accession>D6ZZ33</accession>
<dbReference type="AlphaFoldDB" id="D6ZZ33"/>
<dbReference type="InterPro" id="IPR036692">
    <property type="entry name" value="Shew3726-like_sf"/>
</dbReference>
<dbReference type="eggNOG" id="ENOG5031410">
    <property type="taxonomic scope" value="Bacteria"/>
</dbReference>
<gene>
    <name evidence="1" type="ordered locus">Snov_1866</name>
</gene>
<dbReference type="KEGG" id="sno:Snov_1866"/>
<name>D6ZZ33_ANCN5</name>
<evidence type="ECO:0000313" key="1">
    <source>
        <dbReference type="EMBL" id="ADH89169.1"/>
    </source>
</evidence>
<dbReference type="SUPFAM" id="SSF160272">
    <property type="entry name" value="Shew3726-like"/>
    <property type="match status" value="1"/>
</dbReference>
<dbReference type="STRING" id="639283.Snov_1866"/>
<dbReference type="Proteomes" id="UP000006633">
    <property type="component" value="Chromosome"/>
</dbReference>
<evidence type="ECO:0008006" key="3">
    <source>
        <dbReference type="Google" id="ProtNLM"/>
    </source>
</evidence>
<dbReference type="OrthoDB" id="8452456at2"/>
<dbReference type="HOGENOM" id="CLU_2425496_0_0_5"/>
<dbReference type="InterPro" id="IPR009962">
    <property type="entry name" value="DUF1488"/>
</dbReference>
<protein>
    <recommendedName>
        <fullName evidence="3">DUF1488 domain-containing protein</fullName>
    </recommendedName>
</protein>
<dbReference type="Pfam" id="PF07369">
    <property type="entry name" value="DUF1488"/>
    <property type="match status" value="1"/>
</dbReference>
<proteinExistence type="predicted"/>
<dbReference type="EMBL" id="CP002026">
    <property type="protein sequence ID" value="ADH89169.1"/>
    <property type="molecule type" value="Genomic_DNA"/>
</dbReference>
<reference evidence="1 2" key="1">
    <citation type="journal article" date="2012" name="Stand. Genomic Sci.">
        <title>Complete genome sequence of the facultatively chemolithoautotrophic and methylotrophic alpha Proteobacterium Starkeya novella type strain (ATCC 8093(T)).</title>
        <authorList>
            <person name="Kappler U."/>
            <person name="Davenport K."/>
            <person name="Beatson S."/>
            <person name="Lucas S."/>
            <person name="Lapidus A."/>
            <person name="Copeland A."/>
            <person name="Berry K.W."/>
            <person name="Glavina Del Rio T."/>
            <person name="Hammon N."/>
            <person name="Dalin E."/>
            <person name="Tice H."/>
            <person name="Pitluck S."/>
            <person name="Richardson P."/>
            <person name="Bruce D."/>
            <person name="Goodwin L.A."/>
            <person name="Han C."/>
            <person name="Tapia R."/>
            <person name="Detter J.C."/>
            <person name="Chang Y.J."/>
            <person name="Jeffries C.D."/>
            <person name="Land M."/>
            <person name="Hauser L."/>
            <person name="Kyrpides N.C."/>
            <person name="Goker M."/>
            <person name="Ivanova N."/>
            <person name="Klenk H.P."/>
            <person name="Woyke T."/>
        </authorList>
    </citation>
    <scope>NUCLEOTIDE SEQUENCE [LARGE SCALE GENOMIC DNA]</scope>
    <source>
        <strain evidence="2">ATCC 8093 / DSM 506 / JCM 20403 / CCM 1077 / IAM 12100 / NBRC 12443 / NCIMB 10456</strain>
    </source>
</reference>
<evidence type="ECO:0000313" key="2">
    <source>
        <dbReference type="Proteomes" id="UP000006633"/>
    </source>
</evidence>
<keyword evidence="2" id="KW-1185">Reference proteome</keyword>